<evidence type="ECO:0000313" key="1">
    <source>
        <dbReference type="EMBL" id="WBA40251.1"/>
    </source>
</evidence>
<organism evidence="1 2">
    <name type="scientific">Hymenobacter canadensis</name>
    <dbReference type="NCBI Taxonomy" id="2999067"/>
    <lineage>
        <taxon>Bacteria</taxon>
        <taxon>Pseudomonadati</taxon>
        <taxon>Bacteroidota</taxon>
        <taxon>Cytophagia</taxon>
        <taxon>Cytophagales</taxon>
        <taxon>Hymenobacteraceae</taxon>
        <taxon>Hymenobacter</taxon>
    </lineage>
</organism>
<gene>
    <name evidence="1" type="ORF">O3303_10455</name>
</gene>
<accession>A0ABY7LIH6</accession>
<dbReference type="EMBL" id="CP114767">
    <property type="protein sequence ID" value="WBA40251.1"/>
    <property type="molecule type" value="Genomic_DNA"/>
</dbReference>
<name>A0ABY7LIH6_9BACT</name>
<protein>
    <submittedName>
        <fullName evidence="1">Uncharacterized protein</fullName>
    </submittedName>
</protein>
<evidence type="ECO:0000313" key="2">
    <source>
        <dbReference type="Proteomes" id="UP001211005"/>
    </source>
</evidence>
<dbReference type="Proteomes" id="UP001211005">
    <property type="component" value="Chromosome"/>
</dbReference>
<dbReference type="RefSeq" id="WP_269558361.1">
    <property type="nucleotide sequence ID" value="NZ_CP114767.1"/>
</dbReference>
<reference evidence="1 2" key="1">
    <citation type="submission" date="2022-12" db="EMBL/GenBank/DDBJ databases">
        <title>Hymenobacter canadensis sp. nov. isolated from lake water of the Cambridge Bay, Canada.</title>
        <authorList>
            <person name="Kim W.H."/>
            <person name="Lee Y.M."/>
        </authorList>
    </citation>
    <scope>NUCLEOTIDE SEQUENCE [LARGE SCALE GENOMIC DNA]</scope>
    <source>
        <strain evidence="1 2">PAMC 29467</strain>
    </source>
</reference>
<keyword evidence="2" id="KW-1185">Reference proteome</keyword>
<sequence>MKLMVLGSVNNLSVQYVSTAHEAWAAQLPHSNWLLLAIADEAAQVPNTALTVCLHRSPAGIGCTGQWAATLEDDFDMEIVLQALEWEEQHQLPFDYDYAPVTTADPDLAEALWYAVNLAPNMATEAIDTVVCLDFTRQQEARLRDLLPLLATGWLLPGT</sequence>
<proteinExistence type="predicted"/>